<feature type="transmembrane region" description="Helical" evidence="15">
    <location>
        <begin position="695"/>
        <end position="717"/>
    </location>
</feature>
<feature type="transmembrane region" description="Helical" evidence="15">
    <location>
        <begin position="802"/>
        <end position="822"/>
    </location>
</feature>
<dbReference type="PANTHER" id="PTHR24060">
    <property type="entry name" value="METABOTROPIC GLUTAMATE RECEPTOR"/>
    <property type="match status" value="1"/>
</dbReference>
<evidence type="ECO:0000256" key="12">
    <source>
        <dbReference type="ARBA" id="ARBA00023180"/>
    </source>
</evidence>
<evidence type="ECO:0000256" key="11">
    <source>
        <dbReference type="ARBA" id="ARBA00023170"/>
    </source>
</evidence>
<evidence type="ECO:0000256" key="13">
    <source>
        <dbReference type="ARBA" id="ARBA00023224"/>
    </source>
</evidence>
<feature type="transmembrane region" description="Helical" evidence="15">
    <location>
        <begin position="621"/>
        <end position="641"/>
    </location>
</feature>
<evidence type="ECO:0000256" key="2">
    <source>
        <dbReference type="ARBA" id="ARBA00007242"/>
    </source>
</evidence>
<dbReference type="GO" id="GO:0005886">
    <property type="term" value="C:plasma membrane"/>
    <property type="evidence" value="ECO:0007669"/>
    <property type="project" value="UniProtKB-SubCell"/>
</dbReference>
<dbReference type="Gene3D" id="2.10.50.30">
    <property type="entry name" value="GPCR, family 3, nine cysteines domain"/>
    <property type="match status" value="1"/>
</dbReference>
<comment type="subcellular location">
    <subcellularLocation>
        <location evidence="1">Cell membrane</location>
        <topology evidence="1">Multi-pass membrane protein</topology>
    </subcellularLocation>
</comment>
<dbReference type="InterPro" id="IPR001828">
    <property type="entry name" value="ANF_lig-bd_rcpt"/>
</dbReference>
<evidence type="ECO:0000256" key="8">
    <source>
        <dbReference type="ARBA" id="ARBA00023040"/>
    </source>
</evidence>
<evidence type="ECO:0000313" key="18">
    <source>
        <dbReference type="Proteomes" id="UP000694844"/>
    </source>
</evidence>
<feature type="compositionally biased region" description="Basic and acidic residues" evidence="14">
    <location>
        <begin position="950"/>
        <end position="959"/>
    </location>
</feature>
<evidence type="ECO:0000256" key="15">
    <source>
        <dbReference type="SAM" id="Phobius"/>
    </source>
</evidence>
<feature type="transmembrane region" description="Helical" evidence="15">
    <location>
        <begin position="743"/>
        <end position="762"/>
    </location>
</feature>
<name>A0A8B8ATL1_CRAVI</name>
<evidence type="ECO:0000256" key="6">
    <source>
        <dbReference type="ARBA" id="ARBA00022729"/>
    </source>
</evidence>
<organism evidence="18 19">
    <name type="scientific">Crassostrea virginica</name>
    <name type="common">Eastern oyster</name>
    <dbReference type="NCBI Taxonomy" id="6565"/>
    <lineage>
        <taxon>Eukaryota</taxon>
        <taxon>Metazoa</taxon>
        <taxon>Spiralia</taxon>
        <taxon>Lophotrochozoa</taxon>
        <taxon>Mollusca</taxon>
        <taxon>Bivalvia</taxon>
        <taxon>Autobranchia</taxon>
        <taxon>Pteriomorphia</taxon>
        <taxon>Ostreida</taxon>
        <taxon>Ostreoidea</taxon>
        <taxon>Ostreidae</taxon>
        <taxon>Crassostrea</taxon>
    </lineage>
</organism>
<evidence type="ECO:0000256" key="14">
    <source>
        <dbReference type="SAM" id="MobiDB-lite"/>
    </source>
</evidence>
<evidence type="ECO:0000256" key="4">
    <source>
        <dbReference type="ARBA" id="ARBA00022553"/>
    </source>
</evidence>
<dbReference type="Pfam" id="PF07562">
    <property type="entry name" value="NCD3G"/>
    <property type="match status" value="1"/>
</dbReference>
<keyword evidence="4" id="KW-0597">Phosphoprotein</keyword>
<evidence type="ECO:0000256" key="16">
    <source>
        <dbReference type="SAM" id="SignalP"/>
    </source>
</evidence>
<evidence type="ECO:0000256" key="1">
    <source>
        <dbReference type="ARBA" id="ARBA00004651"/>
    </source>
</evidence>
<protein>
    <submittedName>
        <fullName evidence="19">Metabotropic glutamate receptor 1-like</fullName>
    </submittedName>
</protein>
<keyword evidence="8" id="KW-0297">G-protein coupled receptor</keyword>
<evidence type="ECO:0000259" key="17">
    <source>
        <dbReference type="PROSITE" id="PS50259"/>
    </source>
</evidence>
<dbReference type="KEGG" id="cvn:111104100"/>
<evidence type="ECO:0000256" key="10">
    <source>
        <dbReference type="ARBA" id="ARBA00023157"/>
    </source>
</evidence>
<keyword evidence="11" id="KW-0675">Receptor</keyword>
<dbReference type="SUPFAM" id="SSF53822">
    <property type="entry name" value="Periplasmic binding protein-like I"/>
    <property type="match status" value="1"/>
</dbReference>
<feature type="signal peptide" evidence="16">
    <location>
        <begin position="1"/>
        <end position="22"/>
    </location>
</feature>
<dbReference type="FunFam" id="3.40.50.2300:FF:000219">
    <property type="entry name" value="Glutamate metabotropic receptor 5"/>
    <property type="match status" value="1"/>
</dbReference>
<sequence length="1274" mass="143706">MLCLIKMEVFGSLLLLMISVSAEKRRIARSDPEGDLVIGALFPVHKGPKDLTGYTRTCGEVWEQYGIHRVEIFLRTLKEINNDTKLLPNITLGYDIRDSCWYSPICLEQSIDFIKDSIASLDESESKNSTDGCKTENRKPIVGLIGPGTSQNTIQVQNLLQIFKLPQIGYSATSMELSDKNLYKYFMRVVPSDMFQAQALLDIVLQFNWTYISTVHTDGNYGQRGIESFTKLADDAGVCIAKSAKIARGATDEEHTEIIKKLMTKQRARVIICFCDGETVRSLYNATTMVPGAKNHFLVVGSDGWNDRPDVVRGNEENVAGGMSIKLTSPKIADFDEYFNNLNPYTNTWNPWFREFWAKTYNCTFDDDLVLSKGLKKCTGKETRREGEYVQDSKLGFVINAVYTMAHALHNMQVDICGPNNGLCPEMLPVKGDLYLDYLLNVSLTTYSNYELHYDENGDPPARYDIMNYQKIKDESGNVTYRYLRVGRWETGQLSMNESIIYWPASGFGSEVESVCSDPCAKGSVKKLDDQTKCCWTCIPCKENEIMMDSNTCKACAVGWWPNEELTACKEINIEYLSWYDNEAVIVVTVSCCGIFATLWIGVIFLRHHDTPVVKASTRELMYIIMLGIIMAYSSNFVLLAKPTIVTCYFSRILPGLSFSLIYGSLVTKTNRIARILEGTKKIITKKPRFMSASAQVIITCIVVGIECAIITVMLIIEPADSMLDYPTIKRVRLICNTTTMGIAVPFGFDLMLIFMCTLYAVKTRNLPENFNEAKFIGFTMYTTCVIWLGFFAYYFGSEPMILTMSICIFLSATVALVLLFFPKVYVIVCVPEKNTRSAFTTSKDVRCHIGSVSYHSESGNDFGKDKMTFDKGIGFPHRKKFSFAKLKIGHKHAVNNRKETASLPPNIKLNRENPMHIQVPTNEKFPWGKKDNSSCNSEDEDDRLSTISSREESRSGSEKRRKKSKQDSGCQTEADFYFVSRSSVRRRKAGHACDDSNGSINSDEFFLSLPVSDSTEHRGMYRLSPRHSDRSPLLGGYDSSLDDDRKGEDSYSPLNNLSNILVHENIISAEVPFNSQSLHPRRDAIPLKRTDESYVTSQKKSSECYHHNPYNNTDSSIKLMENGHLIQIDHVPLQNNSFAPHTKSPPTLQIAYSDLYKRRQLPQPIRIEEKSLDKSRNQFASKQNKTCVMPVNPVDGHCNCRAYDVIPEPHSVPRGPSVVSNTLSTGSTVSAEEMLGFGNHQLEEEEVSMLSFRDYMKNRGINLDLSDVQSSEV</sequence>
<gene>
    <name evidence="19" type="primary">LOC111104100</name>
</gene>
<feature type="region of interest" description="Disordered" evidence="14">
    <location>
        <begin position="896"/>
        <end position="968"/>
    </location>
</feature>
<dbReference type="Pfam" id="PF01094">
    <property type="entry name" value="ANF_receptor"/>
    <property type="match status" value="1"/>
</dbReference>
<keyword evidence="3" id="KW-1003">Cell membrane</keyword>
<dbReference type="Gene3D" id="3.40.50.2300">
    <property type="match status" value="2"/>
</dbReference>
<dbReference type="InterPro" id="IPR000162">
    <property type="entry name" value="GPCR_3_mtglu_rcpt"/>
</dbReference>
<comment type="similarity">
    <text evidence="2">Belongs to the G-protein coupled receptor 3 family.</text>
</comment>
<dbReference type="FunFam" id="2.10.50.30:FF:000001">
    <property type="entry name" value="metabotropic glutamate receptor 1"/>
    <property type="match status" value="1"/>
</dbReference>
<evidence type="ECO:0000256" key="3">
    <source>
        <dbReference type="ARBA" id="ARBA00022475"/>
    </source>
</evidence>
<dbReference type="InterPro" id="IPR017978">
    <property type="entry name" value="GPCR_3_C"/>
</dbReference>
<proteinExistence type="inferred from homology"/>
<feature type="transmembrane region" description="Helical" evidence="15">
    <location>
        <begin position="774"/>
        <end position="796"/>
    </location>
</feature>
<evidence type="ECO:0000256" key="9">
    <source>
        <dbReference type="ARBA" id="ARBA00023136"/>
    </source>
</evidence>
<feature type="transmembrane region" description="Helical" evidence="15">
    <location>
        <begin position="584"/>
        <end position="606"/>
    </location>
</feature>
<keyword evidence="10" id="KW-1015">Disulfide bond</keyword>
<dbReference type="PROSITE" id="PS00981">
    <property type="entry name" value="G_PROTEIN_RECEP_F3_3"/>
    <property type="match status" value="1"/>
</dbReference>
<dbReference type="InterPro" id="IPR038550">
    <property type="entry name" value="GPCR_3_9-Cys_sf"/>
</dbReference>
<keyword evidence="7 15" id="KW-1133">Transmembrane helix</keyword>
<accession>A0A8B8ATL1</accession>
<keyword evidence="6 16" id="KW-0732">Signal</keyword>
<dbReference type="InterPro" id="IPR050726">
    <property type="entry name" value="mGluR"/>
</dbReference>
<dbReference type="AlphaFoldDB" id="A0A8B8ATL1"/>
<dbReference type="Proteomes" id="UP000694844">
    <property type="component" value="Chromosome 7"/>
</dbReference>
<feature type="transmembrane region" description="Helical" evidence="15">
    <location>
        <begin position="653"/>
        <end position="674"/>
    </location>
</feature>
<dbReference type="GeneID" id="111104100"/>
<reference evidence="19" key="1">
    <citation type="submission" date="2025-08" db="UniProtKB">
        <authorList>
            <consortium name="RefSeq"/>
        </authorList>
    </citation>
    <scope>IDENTIFICATION</scope>
    <source>
        <tissue evidence="19">Whole sample</tissue>
    </source>
</reference>
<evidence type="ECO:0000256" key="7">
    <source>
        <dbReference type="ARBA" id="ARBA00022989"/>
    </source>
</evidence>
<evidence type="ECO:0000256" key="5">
    <source>
        <dbReference type="ARBA" id="ARBA00022692"/>
    </source>
</evidence>
<dbReference type="InterPro" id="IPR000337">
    <property type="entry name" value="GPCR_3"/>
</dbReference>
<dbReference type="InterPro" id="IPR028082">
    <property type="entry name" value="Peripla_BP_I"/>
</dbReference>
<keyword evidence="9 15" id="KW-0472">Membrane</keyword>
<dbReference type="GO" id="GO:0004930">
    <property type="term" value="F:G protein-coupled receptor activity"/>
    <property type="evidence" value="ECO:0007669"/>
    <property type="project" value="UniProtKB-KW"/>
</dbReference>
<dbReference type="Pfam" id="PF00003">
    <property type="entry name" value="7tm_3"/>
    <property type="match status" value="1"/>
</dbReference>
<feature type="domain" description="G-protein coupled receptors family 3 profile" evidence="17">
    <location>
        <begin position="583"/>
        <end position="844"/>
    </location>
</feature>
<dbReference type="PRINTS" id="PR00248">
    <property type="entry name" value="GPCRMGR"/>
</dbReference>
<keyword evidence="13" id="KW-0807">Transducer</keyword>
<dbReference type="PROSITE" id="PS50259">
    <property type="entry name" value="G_PROTEIN_RECEP_F3_4"/>
    <property type="match status" value="1"/>
</dbReference>
<feature type="chain" id="PRO_5034956458" evidence="16">
    <location>
        <begin position="23"/>
        <end position="1274"/>
    </location>
</feature>
<dbReference type="PRINTS" id="PR00593">
    <property type="entry name" value="MTABOTROPICR"/>
</dbReference>
<dbReference type="CDD" id="cd15285">
    <property type="entry name" value="7tmC_mGluR_group1"/>
    <property type="match status" value="1"/>
</dbReference>
<feature type="region of interest" description="Disordered" evidence="14">
    <location>
        <begin position="1022"/>
        <end position="1051"/>
    </location>
</feature>
<keyword evidence="18" id="KW-1185">Reference proteome</keyword>
<keyword evidence="5 15" id="KW-0812">Transmembrane</keyword>
<dbReference type="GO" id="GO:0007206">
    <property type="term" value="P:phospholipase C-activating G protein-coupled glutamate receptor signaling pathway"/>
    <property type="evidence" value="ECO:0007669"/>
    <property type="project" value="UniProtKB-ARBA"/>
</dbReference>
<keyword evidence="12" id="KW-0325">Glycoprotein</keyword>
<dbReference type="OrthoDB" id="425344at2759"/>
<evidence type="ECO:0000313" key="19">
    <source>
        <dbReference type="RefSeq" id="XP_022293559.1"/>
    </source>
</evidence>
<dbReference type="InterPro" id="IPR011500">
    <property type="entry name" value="GPCR_3_9-Cys_dom"/>
</dbReference>
<dbReference type="InterPro" id="IPR017979">
    <property type="entry name" value="GPCR_3_CS"/>
</dbReference>
<dbReference type="RefSeq" id="XP_022293559.1">
    <property type="nucleotide sequence ID" value="XM_022437851.1"/>
</dbReference>